<comment type="subunit">
    <text evidence="4">Homotrimer.</text>
</comment>
<dbReference type="GO" id="GO:0000166">
    <property type="term" value="F:nucleotide binding"/>
    <property type="evidence" value="ECO:0007669"/>
    <property type="project" value="UniProtKB-KW"/>
</dbReference>
<keyword evidence="3 4" id="KW-0546">Nucleotide metabolism</keyword>
<feature type="active site" description="Proton donor/acceptor" evidence="4">
    <location>
        <position position="138"/>
    </location>
</feature>
<protein>
    <recommendedName>
        <fullName evidence="4">dCTP deaminase</fullName>
        <ecNumber evidence="4">3.5.4.13</ecNumber>
    </recommendedName>
    <alternativeName>
        <fullName evidence="4">Deoxycytidine triphosphate deaminase</fullName>
    </alternativeName>
</protein>
<accession>A0A378R3B8</accession>
<evidence type="ECO:0000256" key="4">
    <source>
        <dbReference type="HAMAP-Rule" id="MF_00146"/>
    </source>
</evidence>
<dbReference type="OrthoDB" id="9780956at2"/>
<comment type="pathway">
    <text evidence="4">Pyrimidine metabolism; dUMP biosynthesis; dUMP from dCTP (dUTP route): step 1/2.</text>
</comment>
<dbReference type="SUPFAM" id="SSF51283">
    <property type="entry name" value="dUTPase-like"/>
    <property type="match status" value="1"/>
</dbReference>
<dbReference type="EC" id="3.5.4.13" evidence="4"/>
<evidence type="ECO:0000256" key="2">
    <source>
        <dbReference type="ARBA" id="ARBA00022801"/>
    </source>
</evidence>
<comment type="similarity">
    <text evidence="4">Belongs to the dCTP deaminase family.</text>
</comment>
<feature type="binding site" evidence="4">
    <location>
        <position position="171"/>
    </location>
    <ligand>
        <name>dCTP</name>
        <dbReference type="ChEBI" id="CHEBI:61481"/>
    </ligand>
</feature>
<dbReference type="InterPro" id="IPR036157">
    <property type="entry name" value="dUTPase-like_sf"/>
</dbReference>
<evidence type="ECO:0000313" key="6">
    <source>
        <dbReference type="Proteomes" id="UP000254065"/>
    </source>
</evidence>
<dbReference type="GO" id="GO:0006226">
    <property type="term" value="P:dUMP biosynthetic process"/>
    <property type="evidence" value="ECO:0007669"/>
    <property type="project" value="UniProtKB-UniPathway"/>
</dbReference>
<dbReference type="GO" id="GO:0015949">
    <property type="term" value="P:nucleobase-containing small molecule interconversion"/>
    <property type="evidence" value="ECO:0007669"/>
    <property type="project" value="TreeGrafter"/>
</dbReference>
<dbReference type="InterPro" id="IPR011962">
    <property type="entry name" value="dCTP_deaminase"/>
</dbReference>
<dbReference type="GO" id="GO:0006229">
    <property type="term" value="P:dUTP biosynthetic process"/>
    <property type="evidence" value="ECO:0007669"/>
    <property type="project" value="UniProtKB-UniRule"/>
</dbReference>
<keyword evidence="1 4" id="KW-0547">Nucleotide-binding</keyword>
<gene>
    <name evidence="4 5" type="primary">dcd</name>
    <name evidence="5" type="ORF">NCTC12877_02157</name>
</gene>
<dbReference type="EMBL" id="UGQB01000004">
    <property type="protein sequence ID" value="STZ09147.1"/>
    <property type="molecule type" value="Genomic_DNA"/>
</dbReference>
<dbReference type="STRING" id="1122244.GCA_000426885_00446"/>
<feature type="binding site" evidence="4">
    <location>
        <position position="181"/>
    </location>
    <ligand>
        <name>dCTP</name>
        <dbReference type="ChEBI" id="CHEBI:61481"/>
    </ligand>
</feature>
<feature type="binding site" evidence="4">
    <location>
        <begin position="112"/>
        <end position="117"/>
    </location>
    <ligand>
        <name>dCTP</name>
        <dbReference type="ChEBI" id="CHEBI:61481"/>
    </ligand>
</feature>
<feature type="binding site" evidence="4">
    <location>
        <position position="177"/>
    </location>
    <ligand>
        <name>dCTP</name>
        <dbReference type="ChEBI" id="CHEBI:61481"/>
    </ligand>
</feature>
<sequence>MSIKSDRWIRQMATEHEMIAPFEPNQVRHNSDGEKIVSYGTSSYGYDVRCANEFKVFTNVHSAIVDPKNFDEKSFIDIVGDECIIPPNSFALARTVEYFKIPRDVLTVCLGKSTYARCGIIVNVTPLEPEWEGHVTLEFSNTTNLPARIYAGEGVAQMLFFQSDEVCETSYKDRGGKYQGQTGVTLPKT</sequence>
<dbReference type="HAMAP" id="MF_00146">
    <property type="entry name" value="dCTP_deaminase"/>
    <property type="match status" value="1"/>
</dbReference>
<keyword evidence="6" id="KW-1185">Reference proteome</keyword>
<dbReference type="Proteomes" id="UP000254065">
    <property type="component" value="Unassembled WGS sequence"/>
</dbReference>
<dbReference type="GO" id="GO:0008829">
    <property type="term" value="F:dCTP deaminase activity"/>
    <property type="evidence" value="ECO:0007669"/>
    <property type="project" value="UniProtKB-UniRule"/>
</dbReference>
<organism evidence="5 6">
    <name type="scientific">Moraxella caprae</name>
    <dbReference type="NCBI Taxonomy" id="90240"/>
    <lineage>
        <taxon>Bacteria</taxon>
        <taxon>Pseudomonadati</taxon>
        <taxon>Pseudomonadota</taxon>
        <taxon>Gammaproteobacteria</taxon>
        <taxon>Moraxellales</taxon>
        <taxon>Moraxellaceae</taxon>
        <taxon>Moraxella</taxon>
    </lineage>
</organism>
<feature type="binding site" evidence="4">
    <location>
        <begin position="136"/>
        <end position="138"/>
    </location>
    <ligand>
        <name>dCTP</name>
        <dbReference type="ChEBI" id="CHEBI:61481"/>
    </ligand>
</feature>
<dbReference type="Pfam" id="PF22769">
    <property type="entry name" value="DCD"/>
    <property type="match status" value="1"/>
</dbReference>
<feature type="binding site" evidence="4">
    <location>
        <position position="157"/>
    </location>
    <ligand>
        <name>dCTP</name>
        <dbReference type="ChEBI" id="CHEBI:61481"/>
    </ligand>
</feature>
<dbReference type="UniPathway" id="UPA00610">
    <property type="reaction ID" value="UER00665"/>
</dbReference>
<dbReference type="FunFam" id="2.70.40.10:FF:000001">
    <property type="entry name" value="dCTP deaminase"/>
    <property type="match status" value="1"/>
</dbReference>
<comment type="function">
    <text evidence="4">Catalyzes the deamination of dCTP to dUTP.</text>
</comment>
<dbReference type="PANTHER" id="PTHR42680:SF3">
    <property type="entry name" value="DCTP DEAMINASE"/>
    <property type="match status" value="1"/>
</dbReference>
<evidence type="ECO:0000256" key="1">
    <source>
        <dbReference type="ARBA" id="ARBA00022741"/>
    </source>
</evidence>
<dbReference type="CDD" id="cd07557">
    <property type="entry name" value="trimeric_dUTPase"/>
    <property type="match status" value="1"/>
</dbReference>
<dbReference type="InterPro" id="IPR033704">
    <property type="entry name" value="dUTPase_trimeric"/>
</dbReference>
<reference evidence="5 6" key="1">
    <citation type="submission" date="2018-06" db="EMBL/GenBank/DDBJ databases">
        <authorList>
            <consortium name="Pathogen Informatics"/>
            <person name="Doyle S."/>
        </authorList>
    </citation>
    <scope>NUCLEOTIDE SEQUENCE [LARGE SCALE GENOMIC DNA]</scope>
    <source>
        <strain evidence="5 6">NCTC12877</strain>
    </source>
</reference>
<dbReference type="NCBIfam" id="TIGR02274">
    <property type="entry name" value="dCTP_deam"/>
    <property type="match status" value="1"/>
</dbReference>
<dbReference type="RefSeq" id="WP_029102256.1">
    <property type="nucleotide sequence ID" value="NZ_UGQB01000004.1"/>
</dbReference>
<dbReference type="AlphaFoldDB" id="A0A378R3B8"/>
<keyword evidence="2 4" id="KW-0378">Hydrolase</keyword>
<proteinExistence type="inferred from homology"/>
<comment type="caution">
    <text evidence="4">Lacks conserved residue(s) required for the propagation of feature annotation.</text>
</comment>
<comment type="catalytic activity">
    <reaction evidence="4">
        <text>dCTP + H2O + H(+) = dUTP + NH4(+)</text>
        <dbReference type="Rhea" id="RHEA:22680"/>
        <dbReference type="ChEBI" id="CHEBI:15377"/>
        <dbReference type="ChEBI" id="CHEBI:15378"/>
        <dbReference type="ChEBI" id="CHEBI:28938"/>
        <dbReference type="ChEBI" id="CHEBI:61481"/>
        <dbReference type="ChEBI" id="CHEBI:61555"/>
        <dbReference type="EC" id="3.5.4.13"/>
    </reaction>
</comment>
<evidence type="ECO:0000313" key="5">
    <source>
        <dbReference type="EMBL" id="STZ09147.1"/>
    </source>
</evidence>
<name>A0A378R3B8_9GAMM</name>
<evidence type="ECO:0000256" key="3">
    <source>
        <dbReference type="ARBA" id="ARBA00023080"/>
    </source>
</evidence>
<dbReference type="Gene3D" id="2.70.40.10">
    <property type="match status" value="1"/>
</dbReference>
<dbReference type="PANTHER" id="PTHR42680">
    <property type="entry name" value="DCTP DEAMINASE"/>
    <property type="match status" value="1"/>
</dbReference>